<evidence type="ECO:0000313" key="2">
    <source>
        <dbReference type="EMBL" id="PIR93367.1"/>
    </source>
</evidence>
<evidence type="ECO:0000313" key="3">
    <source>
        <dbReference type="Proteomes" id="UP000228626"/>
    </source>
</evidence>
<feature type="non-terminal residue" evidence="2">
    <location>
        <position position="130"/>
    </location>
</feature>
<proteinExistence type="predicted"/>
<accession>A0A2H0V2P1</accession>
<dbReference type="EMBL" id="PFAR01000014">
    <property type="protein sequence ID" value="PIR93367.1"/>
    <property type="molecule type" value="Genomic_DNA"/>
</dbReference>
<name>A0A2H0V2P1_9BACT</name>
<evidence type="ECO:0000256" key="1">
    <source>
        <dbReference type="SAM" id="MobiDB-lite"/>
    </source>
</evidence>
<feature type="region of interest" description="Disordered" evidence="1">
    <location>
        <begin position="110"/>
        <end position="130"/>
    </location>
</feature>
<dbReference type="AlphaFoldDB" id="A0A2H0V2P1"/>
<sequence>MTKKCGITKNKMKLTINKNQLHDNSSVFMRRAGYAYLHDRRAGQDSYARRLTQNYYPRLHCYIFEQGGQVTFNLHLDQRATRYEGQTAHAGEYDSPIVQEELDRLQNIIDNQEPSESFGDVAQEKKSGKK</sequence>
<reference evidence="3" key="1">
    <citation type="submission" date="2017-09" db="EMBL/GenBank/DDBJ databases">
        <title>Depth-based differentiation of microbial function through sediment-hosted aquifers and enrichment of novel symbionts in the deep terrestrial subsurface.</title>
        <authorList>
            <person name="Probst A.J."/>
            <person name="Ladd B."/>
            <person name="Jarett J.K."/>
            <person name="Geller-Mcgrath D.E."/>
            <person name="Sieber C.M.K."/>
            <person name="Emerson J.B."/>
            <person name="Anantharaman K."/>
            <person name="Thomas B.C."/>
            <person name="Malmstrom R."/>
            <person name="Stieglmeier M."/>
            <person name="Klingl A."/>
            <person name="Woyke T."/>
            <person name="Ryan C.M."/>
            <person name="Banfield J.F."/>
        </authorList>
    </citation>
    <scope>NUCLEOTIDE SEQUENCE [LARGE SCALE GENOMIC DNA]</scope>
</reference>
<organism evidence="2 3">
    <name type="scientific">Candidatus Falkowbacteria bacterium CG10_big_fil_rev_8_21_14_0_10_43_10</name>
    <dbReference type="NCBI Taxonomy" id="1974567"/>
    <lineage>
        <taxon>Bacteria</taxon>
        <taxon>Candidatus Falkowiibacteriota</taxon>
    </lineage>
</organism>
<comment type="caution">
    <text evidence="2">The sequence shown here is derived from an EMBL/GenBank/DDBJ whole genome shotgun (WGS) entry which is preliminary data.</text>
</comment>
<dbReference type="Proteomes" id="UP000228626">
    <property type="component" value="Unassembled WGS sequence"/>
</dbReference>
<protein>
    <submittedName>
        <fullName evidence="2">Uncharacterized protein</fullName>
    </submittedName>
</protein>
<gene>
    <name evidence="2" type="ORF">COT99_01190</name>
</gene>